<feature type="compositionally biased region" description="Basic residues" evidence="1">
    <location>
        <begin position="1"/>
        <end position="11"/>
    </location>
</feature>
<sequence>MNIHRKDRAKSRPSSVPIILSGNDDNHPTLKSYTYLPHYSIAPEVHVTYQAFIPVSGWGFRPPPHTAEFFVDNSQHPNRSLSLRIGPSSVEDHRNKKADGSIGEDELDLELRLGNKKKNSMQNEEEKEGPARWIL</sequence>
<protein>
    <submittedName>
        <fullName evidence="2">Uncharacterized protein</fullName>
    </submittedName>
</protein>
<gene>
    <name evidence="2" type="ORF">F3Y22_tig00112471pilonHSYRG00120</name>
</gene>
<evidence type="ECO:0000313" key="3">
    <source>
        <dbReference type="Proteomes" id="UP000436088"/>
    </source>
</evidence>
<evidence type="ECO:0000256" key="1">
    <source>
        <dbReference type="SAM" id="MobiDB-lite"/>
    </source>
</evidence>
<dbReference type="Proteomes" id="UP000436088">
    <property type="component" value="Unassembled WGS sequence"/>
</dbReference>
<evidence type="ECO:0000313" key="2">
    <source>
        <dbReference type="EMBL" id="KAE8666985.1"/>
    </source>
</evidence>
<organism evidence="2 3">
    <name type="scientific">Hibiscus syriacus</name>
    <name type="common">Rose of Sharon</name>
    <dbReference type="NCBI Taxonomy" id="106335"/>
    <lineage>
        <taxon>Eukaryota</taxon>
        <taxon>Viridiplantae</taxon>
        <taxon>Streptophyta</taxon>
        <taxon>Embryophyta</taxon>
        <taxon>Tracheophyta</taxon>
        <taxon>Spermatophyta</taxon>
        <taxon>Magnoliopsida</taxon>
        <taxon>eudicotyledons</taxon>
        <taxon>Gunneridae</taxon>
        <taxon>Pentapetalae</taxon>
        <taxon>rosids</taxon>
        <taxon>malvids</taxon>
        <taxon>Malvales</taxon>
        <taxon>Malvaceae</taxon>
        <taxon>Malvoideae</taxon>
        <taxon>Hibiscus</taxon>
    </lineage>
</organism>
<name>A0A6A2XIK8_HIBSY</name>
<reference evidence="2" key="1">
    <citation type="submission" date="2019-09" db="EMBL/GenBank/DDBJ databases">
        <title>Draft genome information of white flower Hibiscus syriacus.</title>
        <authorList>
            <person name="Kim Y.-M."/>
        </authorList>
    </citation>
    <scope>NUCLEOTIDE SEQUENCE [LARGE SCALE GENOMIC DNA]</scope>
    <source>
        <strain evidence="2">YM2019G1</strain>
    </source>
</reference>
<dbReference type="EMBL" id="VEPZ02001589">
    <property type="protein sequence ID" value="KAE8666985.1"/>
    <property type="molecule type" value="Genomic_DNA"/>
</dbReference>
<keyword evidence="3" id="KW-1185">Reference proteome</keyword>
<proteinExistence type="predicted"/>
<feature type="region of interest" description="Disordered" evidence="1">
    <location>
        <begin position="78"/>
        <end position="135"/>
    </location>
</feature>
<dbReference type="AlphaFoldDB" id="A0A6A2XIK8"/>
<feature type="region of interest" description="Disordered" evidence="1">
    <location>
        <begin position="1"/>
        <end position="23"/>
    </location>
</feature>
<comment type="caution">
    <text evidence="2">The sequence shown here is derived from an EMBL/GenBank/DDBJ whole genome shotgun (WGS) entry which is preliminary data.</text>
</comment>
<accession>A0A6A2XIK8</accession>
<feature type="compositionally biased region" description="Basic and acidic residues" evidence="1">
    <location>
        <begin position="90"/>
        <end position="99"/>
    </location>
</feature>